<dbReference type="PANTHER" id="PTHR13379">
    <property type="entry name" value="UNCHARACTERIZED DUF1308"/>
    <property type="match status" value="1"/>
</dbReference>
<proteinExistence type="predicted"/>
<reference evidence="3" key="2">
    <citation type="submission" date="2015-01" db="EMBL/GenBank/DDBJ databases">
        <title>Evolutionary Origins and Diversification of the Mycorrhizal Mutualists.</title>
        <authorList>
            <consortium name="DOE Joint Genome Institute"/>
            <consortium name="Mycorrhizal Genomics Consortium"/>
            <person name="Kohler A."/>
            <person name="Kuo A."/>
            <person name="Nagy L.G."/>
            <person name="Floudas D."/>
            <person name="Copeland A."/>
            <person name="Barry K.W."/>
            <person name="Cichocki N."/>
            <person name="Veneault-Fourrey C."/>
            <person name="LaButti K."/>
            <person name="Lindquist E.A."/>
            <person name="Lipzen A."/>
            <person name="Lundell T."/>
            <person name="Morin E."/>
            <person name="Murat C."/>
            <person name="Riley R."/>
            <person name="Ohm R."/>
            <person name="Sun H."/>
            <person name="Tunlid A."/>
            <person name="Henrissat B."/>
            <person name="Grigoriev I.V."/>
            <person name="Hibbett D.S."/>
            <person name="Martin F."/>
        </authorList>
    </citation>
    <scope>NUCLEOTIDE SEQUENCE [LARGE SCALE GENOMIC DNA]</scope>
    <source>
        <strain evidence="3">Zn</strain>
    </source>
</reference>
<evidence type="ECO:0000313" key="3">
    <source>
        <dbReference type="Proteomes" id="UP000054321"/>
    </source>
</evidence>
<accession>A0A0C3H9M6</accession>
<feature type="domain" description="DUF1308" evidence="1">
    <location>
        <begin position="286"/>
        <end position="371"/>
    </location>
</feature>
<dbReference type="InterPro" id="IPR010733">
    <property type="entry name" value="DUF1308"/>
</dbReference>
<dbReference type="EMBL" id="KN832872">
    <property type="protein sequence ID" value="KIN04956.1"/>
    <property type="molecule type" value="Genomic_DNA"/>
</dbReference>
<evidence type="ECO:0000259" key="1">
    <source>
        <dbReference type="Pfam" id="PF07000"/>
    </source>
</evidence>
<dbReference type="Pfam" id="PF07000">
    <property type="entry name" value="DUF1308"/>
    <property type="match status" value="1"/>
</dbReference>
<dbReference type="InParanoid" id="A0A0C3H9M6"/>
<dbReference type="OrthoDB" id="441890at2759"/>
<keyword evidence="3" id="KW-1185">Reference proteome</keyword>
<name>A0A0C3H9M6_OIDMZ</name>
<dbReference type="Proteomes" id="UP000054321">
    <property type="component" value="Unassembled WGS sequence"/>
</dbReference>
<gene>
    <name evidence="2" type="ORF">OIDMADRAFT_50787</name>
</gene>
<dbReference type="HOGENOM" id="CLU_033444_1_0_1"/>
<dbReference type="AlphaFoldDB" id="A0A0C3H9M6"/>
<organism evidence="2 3">
    <name type="scientific">Oidiodendron maius (strain Zn)</name>
    <dbReference type="NCBI Taxonomy" id="913774"/>
    <lineage>
        <taxon>Eukaryota</taxon>
        <taxon>Fungi</taxon>
        <taxon>Dikarya</taxon>
        <taxon>Ascomycota</taxon>
        <taxon>Pezizomycotina</taxon>
        <taxon>Leotiomycetes</taxon>
        <taxon>Leotiomycetes incertae sedis</taxon>
        <taxon>Myxotrichaceae</taxon>
        <taxon>Oidiodendron</taxon>
    </lineage>
</organism>
<protein>
    <recommendedName>
        <fullName evidence="1">DUF1308 domain-containing protein</fullName>
    </recommendedName>
</protein>
<sequence>MAQDGIEGDITCLNISNTLSGYEEYKESHEAQSQAADMKQRAKLLLDELAQFQQYLNDRKREDAIYLGVFKSDVQQELKLLEKISSTDMTDDKIMHTLRSSNFTFFEQLWSAAKTSTGLTAFRKWFPLYQKDRMPAHGRSKNRSFQAMVDIIAQNGLEWIKVSSTTEKRIIWDLAKAGYAGSSSDEDYSDNEPEDEMDDSIGLLKQVKALVKASRAARIRYHHPSIRLVLPRISKNGPKQVQGVLQHIRALGVTVQTAEDIPLSRPVAEVLHLLAADRYSTFSKTINLDCTILLAFVSDLSHGRVAPQDWHNKDIARQIKFEAEDQLLPSSLWPACSDRKLVCTREAADRMHEIVNIFGTETEKKRAALLVYEGCDGTAPLTREQCIEAFKKLSDYQVPMEWSLPVTVVDVDMEAIKSSLPPIAKEVENVLVSINQSVFFYGWYAGNTTLSSNGSVAKAIEAKIEENRVHDEDSGPDVWLCTTSRSLVGKEKERRGNPVQ</sequence>
<dbReference type="PANTHER" id="PTHR13379:SF0">
    <property type="entry name" value="UPF0415 PROTEIN C7ORF25"/>
    <property type="match status" value="1"/>
</dbReference>
<reference evidence="2 3" key="1">
    <citation type="submission" date="2014-04" db="EMBL/GenBank/DDBJ databases">
        <authorList>
            <consortium name="DOE Joint Genome Institute"/>
            <person name="Kuo A."/>
            <person name="Martino E."/>
            <person name="Perotto S."/>
            <person name="Kohler A."/>
            <person name="Nagy L.G."/>
            <person name="Floudas D."/>
            <person name="Copeland A."/>
            <person name="Barry K.W."/>
            <person name="Cichocki N."/>
            <person name="Veneault-Fourrey C."/>
            <person name="LaButti K."/>
            <person name="Lindquist E.A."/>
            <person name="Lipzen A."/>
            <person name="Lundell T."/>
            <person name="Morin E."/>
            <person name="Murat C."/>
            <person name="Sun H."/>
            <person name="Tunlid A."/>
            <person name="Henrissat B."/>
            <person name="Grigoriev I.V."/>
            <person name="Hibbett D.S."/>
            <person name="Martin F."/>
            <person name="Nordberg H.P."/>
            <person name="Cantor M.N."/>
            <person name="Hua S.X."/>
        </authorList>
    </citation>
    <scope>NUCLEOTIDE SEQUENCE [LARGE SCALE GENOMIC DNA]</scope>
    <source>
        <strain evidence="2 3">Zn</strain>
    </source>
</reference>
<evidence type="ECO:0000313" key="2">
    <source>
        <dbReference type="EMBL" id="KIN04956.1"/>
    </source>
</evidence>